<evidence type="ECO:0000256" key="16">
    <source>
        <dbReference type="PIRSR" id="PIRSR000099-3"/>
    </source>
</evidence>
<dbReference type="FunFam" id="3.40.50.1980:FF:000001">
    <property type="entry name" value="Histidinol dehydrogenase"/>
    <property type="match status" value="1"/>
</dbReference>
<feature type="binding site" evidence="12 17">
    <location>
        <position position="267"/>
    </location>
    <ligand>
        <name>Zn(2+)</name>
        <dbReference type="ChEBI" id="CHEBI:29105"/>
    </ligand>
</feature>
<dbReference type="EC" id="1.1.1.23" evidence="4 12"/>
<feature type="binding site" evidence="12 16">
    <location>
        <position position="267"/>
    </location>
    <ligand>
        <name>substrate</name>
    </ligand>
</feature>
<sequence>MNAPSAIVHWNGIDDAQRERLLMRPAQEISAEVQAGVGSILEQVRERGDAALRELTLRFDGVEQNRFAVTSEEFAAAEAAVPLELRVAMIAAAQRIEAFHEDGMQRPYAVETAPGVVCERIVRGIGRVGLYVPAGSAPLPSTALMLGVPARLAGCAEVVLCTPPRKDGSADPAVLAAAKLCGIDRVYKLGGAQAIAAMAFGTESVPRCDKLFGPGNAYVTEAKRQASTRADGAAIDMPAGPSEVLVIADAGANPAFVAADLLSQAEHGPDSQVLLISDDAALLAATEREISLQLAQLSRREIAERALASSRLVQVDALADAFEISNRYAPEHLILALREPRAWLDRVQAAGSVFLGDWTPEALGDYCSGTNHVLPTGGAARALGGLSVASFQTAISVQSAQPRGIVAIGPCAMVMAEAEGLGAHRNAVALRLAEARP</sequence>
<evidence type="ECO:0000256" key="1">
    <source>
        <dbReference type="ARBA" id="ARBA00003850"/>
    </source>
</evidence>
<evidence type="ECO:0000256" key="11">
    <source>
        <dbReference type="ARBA" id="ARBA00049489"/>
    </source>
</evidence>
<dbReference type="Gene3D" id="1.20.5.1300">
    <property type="match status" value="1"/>
</dbReference>
<dbReference type="GO" id="GO:0051287">
    <property type="term" value="F:NAD binding"/>
    <property type="evidence" value="ECO:0007669"/>
    <property type="project" value="InterPro"/>
</dbReference>
<evidence type="ECO:0000256" key="17">
    <source>
        <dbReference type="PIRSR" id="PIRSR000099-4"/>
    </source>
</evidence>
<dbReference type="PANTHER" id="PTHR21256">
    <property type="entry name" value="HISTIDINOL DEHYDROGENASE HDH"/>
    <property type="match status" value="1"/>
</dbReference>
<evidence type="ECO:0000256" key="6">
    <source>
        <dbReference type="ARBA" id="ARBA00022723"/>
    </source>
</evidence>
<evidence type="ECO:0000256" key="4">
    <source>
        <dbReference type="ARBA" id="ARBA00012965"/>
    </source>
</evidence>
<comment type="cofactor">
    <cofactor evidence="12 17">
        <name>Zn(2+)</name>
        <dbReference type="ChEBI" id="CHEBI:29105"/>
    </cofactor>
    <text evidence="12 17">Binds 1 zinc ion per subunit.</text>
</comment>
<evidence type="ECO:0000256" key="2">
    <source>
        <dbReference type="ARBA" id="ARBA00004940"/>
    </source>
</evidence>
<feature type="active site" description="Proton acceptor" evidence="12 14">
    <location>
        <position position="332"/>
    </location>
</feature>
<evidence type="ECO:0000256" key="15">
    <source>
        <dbReference type="PIRSR" id="PIRSR000099-2"/>
    </source>
</evidence>
<protein>
    <recommendedName>
        <fullName evidence="4 12">Histidinol dehydrogenase</fullName>
        <shortName evidence="12">HDH</shortName>
        <ecNumber evidence="4 12">1.1.1.23</ecNumber>
    </recommendedName>
</protein>
<dbReference type="GO" id="GO:0000105">
    <property type="term" value="P:L-histidine biosynthetic process"/>
    <property type="evidence" value="ECO:0007669"/>
    <property type="project" value="UniProtKB-UniRule"/>
</dbReference>
<dbReference type="CDD" id="cd06572">
    <property type="entry name" value="Histidinol_dh"/>
    <property type="match status" value="1"/>
</dbReference>
<feature type="binding site" evidence="12 17">
    <location>
        <position position="365"/>
    </location>
    <ligand>
        <name>Zn(2+)</name>
        <dbReference type="ChEBI" id="CHEBI:29105"/>
    </ligand>
</feature>
<keyword evidence="7 12" id="KW-0862">Zinc</keyword>
<dbReference type="Pfam" id="PF00815">
    <property type="entry name" value="Histidinol_dh"/>
    <property type="match status" value="1"/>
</dbReference>
<dbReference type="RefSeq" id="WP_137265243.1">
    <property type="nucleotide sequence ID" value="NZ_SZUA01000001.1"/>
</dbReference>
<feature type="binding site" evidence="12 16">
    <location>
        <position position="365"/>
    </location>
    <ligand>
        <name>substrate</name>
    </ligand>
</feature>
<dbReference type="PIRSF" id="PIRSF000099">
    <property type="entry name" value="Histidinol_dh"/>
    <property type="match status" value="1"/>
</dbReference>
<evidence type="ECO:0000256" key="5">
    <source>
        <dbReference type="ARBA" id="ARBA00022605"/>
    </source>
</evidence>
<feature type="binding site" evidence="12 15">
    <location>
        <position position="216"/>
    </location>
    <ligand>
        <name>NAD(+)</name>
        <dbReference type="ChEBI" id="CHEBI:57540"/>
    </ligand>
</feature>
<feature type="binding site" evidence="12 15">
    <location>
        <position position="131"/>
    </location>
    <ligand>
        <name>NAD(+)</name>
        <dbReference type="ChEBI" id="CHEBI:57540"/>
    </ligand>
</feature>
<gene>
    <name evidence="12 19" type="primary">hisD</name>
    <name evidence="19" type="ORF">FCE95_01565</name>
</gene>
<dbReference type="PANTHER" id="PTHR21256:SF2">
    <property type="entry name" value="HISTIDINE BIOSYNTHESIS TRIFUNCTIONAL PROTEIN"/>
    <property type="match status" value="1"/>
</dbReference>
<feature type="binding site" evidence="12 16">
    <location>
        <position position="264"/>
    </location>
    <ligand>
        <name>substrate</name>
    </ligand>
</feature>
<keyword evidence="9 12" id="KW-0520">NAD</keyword>
<reference evidence="19 20" key="1">
    <citation type="submission" date="2019-04" db="EMBL/GenBank/DDBJ databases">
        <title>Reference strain of H23.</title>
        <authorList>
            <person name="Luo X."/>
        </authorList>
    </citation>
    <scope>NUCLEOTIDE SEQUENCE [LARGE SCALE GENOMIC DNA]</scope>
    <source>
        <strain evidence="19 20">H23</strain>
    </source>
</reference>
<feature type="binding site" evidence="12 16">
    <location>
        <position position="242"/>
    </location>
    <ligand>
        <name>substrate</name>
    </ligand>
</feature>
<dbReference type="NCBIfam" id="TIGR00069">
    <property type="entry name" value="hisD"/>
    <property type="match status" value="1"/>
</dbReference>
<feature type="binding site" evidence="12 17">
    <location>
        <position position="424"/>
    </location>
    <ligand>
        <name>Zn(2+)</name>
        <dbReference type="ChEBI" id="CHEBI:29105"/>
    </ligand>
</feature>
<dbReference type="InterPro" id="IPR012131">
    <property type="entry name" value="Hstdl_DH"/>
</dbReference>
<dbReference type="GO" id="GO:0008270">
    <property type="term" value="F:zinc ion binding"/>
    <property type="evidence" value="ECO:0007669"/>
    <property type="project" value="UniProtKB-UniRule"/>
</dbReference>
<dbReference type="InterPro" id="IPR022695">
    <property type="entry name" value="Histidinol_DH_monofunct"/>
</dbReference>
<evidence type="ECO:0000313" key="19">
    <source>
        <dbReference type="EMBL" id="TKR33033.1"/>
    </source>
</evidence>
<evidence type="ECO:0000256" key="14">
    <source>
        <dbReference type="PIRSR" id="PIRSR000099-1"/>
    </source>
</evidence>
<dbReference type="InterPro" id="IPR001692">
    <property type="entry name" value="Histidinol_DH_CS"/>
</dbReference>
<evidence type="ECO:0000256" key="12">
    <source>
        <dbReference type="HAMAP-Rule" id="MF_01024"/>
    </source>
</evidence>
<dbReference type="AlphaFoldDB" id="A0A4V5ZQY5"/>
<name>A0A4V5ZQY5_9GAMM</name>
<keyword evidence="10 12" id="KW-0368">Histidine biosynthesis</keyword>
<evidence type="ECO:0000313" key="20">
    <source>
        <dbReference type="Proteomes" id="UP000308707"/>
    </source>
</evidence>
<dbReference type="FunFam" id="3.40.50.1980:FF:000002">
    <property type="entry name" value="Histidinol dehydrogenase, chloroplastic"/>
    <property type="match status" value="1"/>
</dbReference>
<dbReference type="PROSITE" id="PS00611">
    <property type="entry name" value="HISOL_DEHYDROGENASE"/>
    <property type="match status" value="1"/>
</dbReference>
<comment type="similarity">
    <text evidence="3 12 13 18">Belongs to the histidinol dehydrogenase family.</text>
</comment>
<feature type="binding site" evidence="12 15">
    <location>
        <position position="193"/>
    </location>
    <ligand>
        <name>NAD(+)</name>
        <dbReference type="ChEBI" id="CHEBI:57540"/>
    </ligand>
</feature>
<feature type="active site" description="Proton acceptor" evidence="12 14">
    <location>
        <position position="331"/>
    </location>
</feature>
<comment type="pathway">
    <text evidence="2 12">Amino-acid biosynthesis; L-histidine biosynthesis; L-histidine from 5-phospho-alpha-D-ribose 1-diphosphate: step 9/9.</text>
</comment>
<accession>A0A4V5ZQY5</accession>
<feature type="binding site" evidence="12 16">
    <location>
        <position position="419"/>
    </location>
    <ligand>
        <name>substrate</name>
    </ligand>
</feature>
<comment type="catalytic activity">
    <reaction evidence="11 12">
        <text>L-histidinol + 2 NAD(+) + H2O = L-histidine + 2 NADH + 3 H(+)</text>
        <dbReference type="Rhea" id="RHEA:20641"/>
        <dbReference type="ChEBI" id="CHEBI:15377"/>
        <dbReference type="ChEBI" id="CHEBI:15378"/>
        <dbReference type="ChEBI" id="CHEBI:57540"/>
        <dbReference type="ChEBI" id="CHEBI:57595"/>
        <dbReference type="ChEBI" id="CHEBI:57699"/>
        <dbReference type="ChEBI" id="CHEBI:57945"/>
        <dbReference type="EC" id="1.1.1.23"/>
    </reaction>
</comment>
<dbReference type="OrthoDB" id="9805269at2"/>
<evidence type="ECO:0000256" key="9">
    <source>
        <dbReference type="ARBA" id="ARBA00023027"/>
    </source>
</evidence>
<comment type="function">
    <text evidence="1 12">Catalyzes the sequential NAD-dependent oxidations of L-histidinol to L-histidinaldehyde and then to L-histidine.</text>
</comment>
<dbReference type="UniPathway" id="UPA00031">
    <property type="reaction ID" value="UER00014"/>
</dbReference>
<dbReference type="GO" id="GO:0005829">
    <property type="term" value="C:cytosol"/>
    <property type="evidence" value="ECO:0007669"/>
    <property type="project" value="TreeGrafter"/>
</dbReference>
<evidence type="ECO:0000256" key="3">
    <source>
        <dbReference type="ARBA" id="ARBA00010178"/>
    </source>
</evidence>
<evidence type="ECO:0000256" key="10">
    <source>
        <dbReference type="ARBA" id="ARBA00023102"/>
    </source>
</evidence>
<evidence type="ECO:0000256" key="18">
    <source>
        <dbReference type="RuleBase" id="RU004175"/>
    </source>
</evidence>
<evidence type="ECO:0000256" key="7">
    <source>
        <dbReference type="ARBA" id="ARBA00022833"/>
    </source>
</evidence>
<keyword evidence="8 12" id="KW-0560">Oxidoreductase</keyword>
<keyword evidence="20" id="KW-1185">Reference proteome</keyword>
<dbReference type="InterPro" id="IPR016161">
    <property type="entry name" value="Ald_DH/histidinol_DH"/>
</dbReference>
<comment type="caution">
    <text evidence="19">The sequence shown here is derived from an EMBL/GenBank/DDBJ whole genome shotgun (WGS) entry which is preliminary data.</text>
</comment>
<dbReference type="SUPFAM" id="SSF53720">
    <property type="entry name" value="ALDH-like"/>
    <property type="match status" value="1"/>
</dbReference>
<feature type="binding site" evidence="12 16">
    <location>
        <position position="332"/>
    </location>
    <ligand>
        <name>substrate</name>
    </ligand>
</feature>
<dbReference type="GO" id="GO:0004399">
    <property type="term" value="F:histidinol dehydrogenase activity"/>
    <property type="evidence" value="ECO:0007669"/>
    <property type="project" value="UniProtKB-UniRule"/>
</dbReference>
<dbReference type="PRINTS" id="PR00083">
    <property type="entry name" value="HOLDHDRGNASE"/>
</dbReference>
<dbReference type="Gene3D" id="3.40.50.1980">
    <property type="entry name" value="Nitrogenase molybdenum iron protein domain"/>
    <property type="match status" value="2"/>
</dbReference>
<feature type="binding site" evidence="12 16">
    <location>
        <position position="424"/>
    </location>
    <ligand>
        <name>substrate</name>
    </ligand>
</feature>
<evidence type="ECO:0000256" key="8">
    <source>
        <dbReference type="ARBA" id="ARBA00023002"/>
    </source>
</evidence>
<organism evidence="19 20">
    <name type="scientific">Luteimonas gilva</name>
    <dbReference type="NCBI Taxonomy" id="2572684"/>
    <lineage>
        <taxon>Bacteria</taxon>
        <taxon>Pseudomonadati</taxon>
        <taxon>Pseudomonadota</taxon>
        <taxon>Gammaproteobacteria</taxon>
        <taxon>Lysobacterales</taxon>
        <taxon>Lysobacteraceae</taxon>
        <taxon>Luteimonas</taxon>
    </lineage>
</organism>
<keyword evidence="5 12" id="KW-0028">Amino-acid biosynthesis</keyword>
<proteinExistence type="inferred from homology"/>
<evidence type="ECO:0000256" key="13">
    <source>
        <dbReference type="PIRNR" id="PIRNR000099"/>
    </source>
</evidence>
<feature type="binding site" evidence="12 17">
    <location>
        <position position="264"/>
    </location>
    <ligand>
        <name>Zn(2+)</name>
        <dbReference type="ChEBI" id="CHEBI:29105"/>
    </ligand>
</feature>
<keyword evidence="6 12" id="KW-0479">Metal-binding</keyword>
<dbReference type="HAMAP" id="MF_01024">
    <property type="entry name" value="HisD"/>
    <property type="match status" value="1"/>
</dbReference>
<dbReference type="EMBL" id="SZUA01000001">
    <property type="protein sequence ID" value="TKR33033.1"/>
    <property type="molecule type" value="Genomic_DNA"/>
</dbReference>
<dbReference type="Proteomes" id="UP000308707">
    <property type="component" value="Unassembled WGS sequence"/>
</dbReference>